<feature type="domain" description="N-acetyltransferase" evidence="1">
    <location>
        <begin position="7"/>
        <end position="94"/>
    </location>
</feature>
<evidence type="ECO:0000313" key="2">
    <source>
        <dbReference type="EMBL" id="SJM46581.1"/>
    </source>
</evidence>
<dbReference type="SUPFAM" id="SSF55729">
    <property type="entry name" value="Acyl-CoA N-acyltransferases (Nat)"/>
    <property type="match status" value="1"/>
</dbReference>
<accession>A0A1R4ESJ1</accession>
<dbReference type="Pfam" id="PF14542">
    <property type="entry name" value="Acetyltransf_CG"/>
    <property type="match status" value="1"/>
</dbReference>
<dbReference type="EMBL" id="FUHU01000003">
    <property type="protein sequence ID" value="SJM46581.1"/>
    <property type="molecule type" value="Genomic_DNA"/>
</dbReference>
<dbReference type="PROSITE" id="PS51729">
    <property type="entry name" value="GNAT_YJDJ"/>
    <property type="match status" value="1"/>
</dbReference>
<sequence>MSDISVQDNTEKHRYDIFDGDAHAGLSVYKDLDGGQRIFFHTKVFDEFGGKGLAGILTRAALGATVADGRRIVPVCPYVVKWVEGHDDFADSVDAATQEHIDAVKHG</sequence>
<name>A0A1R4ESJ1_9MICO</name>
<dbReference type="InterPro" id="IPR045057">
    <property type="entry name" value="Gcn5-rel_NAT"/>
</dbReference>
<reference evidence="2 3" key="1">
    <citation type="submission" date="2017-02" db="EMBL/GenBank/DDBJ databases">
        <authorList>
            <person name="Peterson S.W."/>
        </authorList>
    </citation>
    <scope>NUCLEOTIDE SEQUENCE [LARGE SCALE GENOMIC DNA]</scope>
    <source>
        <strain evidence="2 3">LMG 22410</strain>
    </source>
</reference>
<dbReference type="GeneID" id="303171708"/>
<protein>
    <recommendedName>
        <fullName evidence="1">N-acetyltransferase domain-containing protein</fullName>
    </recommendedName>
</protein>
<evidence type="ECO:0000313" key="3">
    <source>
        <dbReference type="Proteomes" id="UP000195787"/>
    </source>
</evidence>
<dbReference type="OrthoDB" id="5405911at2"/>
<dbReference type="PANTHER" id="PTHR31435">
    <property type="entry name" value="PROTEIN NATD1"/>
    <property type="match status" value="1"/>
</dbReference>
<dbReference type="InterPro" id="IPR016181">
    <property type="entry name" value="Acyl_CoA_acyltransferase"/>
</dbReference>
<organism evidence="2 3">
    <name type="scientific">Agrococcus casei LMG 22410</name>
    <dbReference type="NCBI Taxonomy" id="1255656"/>
    <lineage>
        <taxon>Bacteria</taxon>
        <taxon>Bacillati</taxon>
        <taxon>Actinomycetota</taxon>
        <taxon>Actinomycetes</taxon>
        <taxon>Micrococcales</taxon>
        <taxon>Microbacteriaceae</taxon>
        <taxon>Agrococcus</taxon>
    </lineage>
</organism>
<dbReference type="AlphaFoldDB" id="A0A1R4ESJ1"/>
<evidence type="ECO:0000259" key="1">
    <source>
        <dbReference type="PROSITE" id="PS51729"/>
    </source>
</evidence>
<keyword evidence="3" id="KW-1185">Reference proteome</keyword>
<gene>
    <name evidence="2" type="ORF">CZ674_00590</name>
</gene>
<dbReference type="Proteomes" id="UP000195787">
    <property type="component" value="Unassembled WGS sequence"/>
</dbReference>
<dbReference type="RefSeq" id="WP_086990089.1">
    <property type="nucleotide sequence ID" value="NZ_FUHU01000003.1"/>
</dbReference>
<dbReference type="PANTHER" id="PTHR31435:SF10">
    <property type="entry name" value="BSR4717 PROTEIN"/>
    <property type="match status" value="1"/>
</dbReference>
<proteinExistence type="predicted"/>
<dbReference type="InterPro" id="IPR031165">
    <property type="entry name" value="GNAT_YJDJ"/>
</dbReference>
<dbReference type="Gene3D" id="3.40.630.30">
    <property type="match status" value="1"/>
</dbReference>